<dbReference type="InterPro" id="IPR046522">
    <property type="entry name" value="DUF6699"/>
</dbReference>
<name>A0A9P7DED2_9AGAM</name>
<dbReference type="GeneID" id="64600853"/>
<gene>
    <name evidence="2" type="ORF">HD556DRAFT_1446435</name>
</gene>
<comment type="caution">
    <text evidence="2">The sequence shown here is derived from an EMBL/GenBank/DDBJ whole genome shotgun (WGS) entry which is preliminary data.</text>
</comment>
<evidence type="ECO:0000259" key="1">
    <source>
        <dbReference type="Pfam" id="PF20415"/>
    </source>
</evidence>
<dbReference type="AlphaFoldDB" id="A0A9P7DED2"/>
<feature type="domain" description="DUF6699" evidence="1">
    <location>
        <begin position="155"/>
        <end position="309"/>
    </location>
</feature>
<dbReference type="OrthoDB" id="21474at2759"/>
<proteinExistence type="predicted"/>
<dbReference type="EMBL" id="JABBWE010000053">
    <property type="protein sequence ID" value="KAG1790082.1"/>
    <property type="molecule type" value="Genomic_DNA"/>
</dbReference>
<evidence type="ECO:0000313" key="2">
    <source>
        <dbReference type="EMBL" id="KAG1790082.1"/>
    </source>
</evidence>
<dbReference type="Proteomes" id="UP000719766">
    <property type="component" value="Unassembled WGS sequence"/>
</dbReference>
<dbReference type="Pfam" id="PF20415">
    <property type="entry name" value="DUF6699"/>
    <property type="match status" value="1"/>
</dbReference>
<keyword evidence="3" id="KW-1185">Reference proteome</keyword>
<evidence type="ECO:0000313" key="3">
    <source>
        <dbReference type="Proteomes" id="UP000719766"/>
    </source>
</evidence>
<protein>
    <recommendedName>
        <fullName evidence="1">DUF6699 domain-containing protein</fullName>
    </recommendedName>
</protein>
<organism evidence="2 3">
    <name type="scientific">Suillus plorans</name>
    <dbReference type="NCBI Taxonomy" id="116603"/>
    <lineage>
        <taxon>Eukaryota</taxon>
        <taxon>Fungi</taxon>
        <taxon>Dikarya</taxon>
        <taxon>Basidiomycota</taxon>
        <taxon>Agaricomycotina</taxon>
        <taxon>Agaricomycetes</taxon>
        <taxon>Agaricomycetidae</taxon>
        <taxon>Boletales</taxon>
        <taxon>Suillineae</taxon>
        <taxon>Suillaceae</taxon>
        <taxon>Suillus</taxon>
    </lineage>
</organism>
<accession>A0A9P7DED2</accession>
<dbReference type="RefSeq" id="XP_041157067.1">
    <property type="nucleotide sequence ID" value="XM_041307089.1"/>
</dbReference>
<reference evidence="2" key="1">
    <citation type="journal article" date="2020" name="New Phytol.">
        <title>Comparative genomics reveals dynamic genome evolution in host specialist ectomycorrhizal fungi.</title>
        <authorList>
            <person name="Lofgren L.A."/>
            <person name="Nguyen N.H."/>
            <person name="Vilgalys R."/>
            <person name="Ruytinx J."/>
            <person name="Liao H.L."/>
            <person name="Branco S."/>
            <person name="Kuo A."/>
            <person name="LaButti K."/>
            <person name="Lipzen A."/>
            <person name="Andreopoulos W."/>
            <person name="Pangilinan J."/>
            <person name="Riley R."/>
            <person name="Hundley H."/>
            <person name="Na H."/>
            <person name="Barry K."/>
            <person name="Grigoriev I.V."/>
            <person name="Stajich J.E."/>
            <person name="Kennedy P.G."/>
        </authorList>
    </citation>
    <scope>NUCLEOTIDE SEQUENCE</scope>
    <source>
        <strain evidence="2">S12</strain>
    </source>
</reference>
<sequence length="335" mass="37662">MFSTARPPSQYQYITARPAISPPALHNARYAGWVRPPIQLPRVAFTIDASSRHPYENLIHTQLTPAQIPERKHPLIQWIMLTLNTATFLIHGHGMVGGAYIPSLQGVPETRTTAQHDTENAGLIHCHFTRQMMPSNLNTQKAFPHPFLAPPSVPLLYDLRHPPTSLRFPPSSPFADCGYEFLRVPLTLERPKQIRLISPYFPWAFDIGPSAGEEVVTCLDILSTLHAALQRPLTDTEWGAAGDDKRASLIRARDRRLRIQPALHGSSNPVAPTRPTVSFERAVPWQQEPLLLRVDWLGSSVAFIGLVKDEAFAKKRFVPGGREHPETWMVKFQIL</sequence>